<protein>
    <submittedName>
        <fullName evidence="1">Uncharacterized protein</fullName>
    </submittedName>
</protein>
<evidence type="ECO:0000313" key="1">
    <source>
        <dbReference type="EMBL" id="RNA35238.1"/>
    </source>
</evidence>
<accession>A0A3M7SI70</accession>
<dbReference type="EMBL" id="REGN01001356">
    <property type="protein sequence ID" value="RNA35238.1"/>
    <property type="molecule type" value="Genomic_DNA"/>
</dbReference>
<proteinExistence type="predicted"/>
<gene>
    <name evidence="1" type="ORF">BpHYR1_035903</name>
</gene>
<comment type="caution">
    <text evidence="1">The sequence shown here is derived from an EMBL/GenBank/DDBJ whole genome shotgun (WGS) entry which is preliminary data.</text>
</comment>
<organism evidence="1 2">
    <name type="scientific">Brachionus plicatilis</name>
    <name type="common">Marine rotifer</name>
    <name type="synonym">Brachionus muelleri</name>
    <dbReference type="NCBI Taxonomy" id="10195"/>
    <lineage>
        <taxon>Eukaryota</taxon>
        <taxon>Metazoa</taxon>
        <taxon>Spiralia</taxon>
        <taxon>Gnathifera</taxon>
        <taxon>Rotifera</taxon>
        <taxon>Eurotatoria</taxon>
        <taxon>Monogononta</taxon>
        <taxon>Pseudotrocha</taxon>
        <taxon>Ploima</taxon>
        <taxon>Brachionidae</taxon>
        <taxon>Brachionus</taxon>
    </lineage>
</organism>
<keyword evidence="2" id="KW-1185">Reference proteome</keyword>
<reference evidence="1 2" key="1">
    <citation type="journal article" date="2018" name="Sci. Rep.">
        <title>Genomic signatures of local adaptation to the degree of environmental predictability in rotifers.</title>
        <authorList>
            <person name="Franch-Gras L."/>
            <person name="Hahn C."/>
            <person name="Garcia-Roger E.M."/>
            <person name="Carmona M.J."/>
            <person name="Serra M."/>
            <person name="Gomez A."/>
        </authorList>
    </citation>
    <scope>NUCLEOTIDE SEQUENCE [LARGE SCALE GENOMIC DNA]</scope>
    <source>
        <strain evidence="1">HYR1</strain>
    </source>
</reference>
<name>A0A3M7SI70_BRAPC</name>
<sequence>MCGYKRLIVFFSYFNCYSGSNLRQACIQIAHGDIFFQQRTQASTGNFSNLPLTNVENLGVLSSRWTRCN</sequence>
<dbReference type="AlphaFoldDB" id="A0A3M7SI70"/>
<evidence type="ECO:0000313" key="2">
    <source>
        <dbReference type="Proteomes" id="UP000276133"/>
    </source>
</evidence>
<dbReference type="Proteomes" id="UP000276133">
    <property type="component" value="Unassembled WGS sequence"/>
</dbReference>